<keyword evidence="3" id="KW-1185">Reference proteome</keyword>
<reference evidence="1" key="1">
    <citation type="submission" date="2020-07" db="EMBL/GenBank/DDBJ databases">
        <title>Genome sequence and genetic diversity analysis of an under-domesticated orphan crop, white fonio (Digitaria exilis).</title>
        <authorList>
            <person name="Bennetzen J.L."/>
            <person name="Chen S."/>
            <person name="Ma X."/>
            <person name="Wang X."/>
            <person name="Yssel A.E.J."/>
            <person name="Chaluvadi S.R."/>
            <person name="Johnson M."/>
            <person name="Gangashetty P."/>
            <person name="Hamidou F."/>
            <person name="Sanogo M.D."/>
            <person name="Zwaenepoel A."/>
            <person name="Wallace J."/>
            <person name="Van De Peer Y."/>
            <person name="Van Deynze A."/>
        </authorList>
    </citation>
    <scope>NUCLEOTIDE SEQUENCE</scope>
    <source>
        <tissue evidence="1">Leaves</tissue>
    </source>
</reference>
<dbReference type="EMBL" id="JACEFO010000186">
    <property type="protein sequence ID" value="KAF8779189.1"/>
    <property type="molecule type" value="Genomic_DNA"/>
</dbReference>
<dbReference type="OrthoDB" id="10072024at2759"/>
<sequence length="90" mass="10946">MLPTPQWLKECKSEVADLDGWQHWQVRRYYPTMRKDKFYRHRDYAHTFRSKADVKHFLDTGEARGKGLLQKVLICVINFFRHFQISIFIT</sequence>
<organism evidence="1 3">
    <name type="scientific">Digitaria exilis</name>
    <dbReference type="NCBI Taxonomy" id="1010633"/>
    <lineage>
        <taxon>Eukaryota</taxon>
        <taxon>Viridiplantae</taxon>
        <taxon>Streptophyta</taxon>
        <taxon>Embryophyta</taxon>
        <taxon>Tracheophyta</taxon>
        <taxon>Spermatophyta</taxon>
        <taxon>Magnoliopsida</taxon>
        <taxon>Liliopsida</taxon>
        <taxon>Poales</taxon>
        <taxon>Poaceae</taxon>
        <taxon>PACMAD clade</taxon>
        <taxon>Panicoideae</taxon>
        <taxon>Panicodae</taxon>
        <taxon>Paniceae</taxon>
        <taxon>Anthephorinae</taxon>
        <taxon>Digitaria</taxon>
    </lineage>
</organism>
<dbReference type="Proteomes" id="UP000636709">
    <property type="component" value="Unassembled WGS sequence"/>
</dbReference>
<evidence type="ECO:0000313" key="3">
    <source>
        <dbReference type="Proteomes" id="UP000636709"/>
    </source>
</evidence>
<evidence type="ECO:0008006" key="4">
    <source>
        <dbReference type="Google" id="ProtNLM"/>
    </source>
</evidence>
<proteinExistence type="predicted"/>
<evidence type="ECO:0000313" key="1">
    <source>
        <dbReference type="EMBL" id="KAF8779189.1"/>
    </source>
</evidence>
<comment type="caution">
    <text evidence="1">The sequence shown here is derived from an EMBL/GenBank/DDBJ whole genome shotgun (WGS) entry which is preliminary data.</text>
</comment>
<name>A0A835KYT6_9POAL</name>
<accession>A0A835KYT6</accession>
<evidence type="ECO:0000313" key="2">
    <source>
        <dbReference type="EMBL" id="KAF8779190.1"/>
    </source>
</evidence>
<dbReference type="AlphaFoldDB" id="A0A835KYT6"/>
<gene>
    <name evidence="1" type="ORF">HU200_002865</name>
    <name evidence="2" type="ORF">HU200_002866</name>
</gene>
<protein>
    <recommendedName>
        <fullName evidence="4">MBD domain-containing protein</fullName>
    </recommendedName>
</protein>
<dbReference type="EMBL" id="JACEFO010000186">
    <property type="protein sequence ID" value="KAF8779190.1"/>
    <property type="molecule type" value="Genomic_DNA"/>
</dbReference>